<accession>A0ACA9NLE6</accession>
<gene>
    <name evidence="1" type="ORF">SCALOS_LOCUS8941</name>
</gene>
<feature type="non-terminal residue" evidence="1">
    <location>
        <position position="51"/>
    </location>
</feature>
<evidence type="ECO:0000313" key="2">
    <source>
        <dbReference type="Proteomes" id="UP000789860"/>
    </source>
</evidence>
<evidence type="ECO:0000313" key="1">
    <source>
        <dbReference type="EMBL" id="CAG8658467.1"/>
    </source>
</evidence>
<proteinExistence type="predicted"/>
<name>A0ACA9NLE6_9GLOM</name>
<dbReference type="EMBL" id="CAJVPM010025575">
    <property type="protein sequence ID" value="CAG8658467.1"/>
    <property type="molecule type" value="Genomic_DNA"/>
</dbReference>
<dbReference type="Proteomes" id="UP000789860">
    <property type="component" value="Unassembled WGS sequence"/>
</dbReference>
<keyword evidence="2" id="KW-1185">Reference proteome</keyword>
<feature type="non-terminal residue" evidence="1">
    <location>
        <position position="1"/>
    </location>
</feature>
<sequence>NIDIKNSDNDLILLDDKLELSAIFELDQTLLYNSKEQSNLLSLSIQKRRIA</sequence>
<protein>
    <submittedName>
        <fullName evidence="1">191_t:CDS:1</fullName>
    </submittedName>
</protein>
<comment type="caution">
    <text evidence="1">The sequence shown here is derived from an EMBL/GenBank/DDBJ whole genome shotgun (WGS) entry which is preliminary data.</text>
</comment>
<organism evidence="1 2">
    <name type="scientific">Scutellospora calospora</name>
    <dbReference type="NCBI Taxonomy" id="85575"/>
    <lineage>
        <taxon>Eukaryota</taxon>
        <taxon>Fungi</taxon>
        <taxon>Fungi incertae sedis</taxon>
        <taxon>Mucoromycota</taxon>
        <taxon>Glomeromycotina</taxon>
        <taxon>Glomeromycetes</taxon>
        <taxon>Diversisporales</taxon>
        <taxon>Gigasporaceae</taxon>
        <taxon>Scutellospora</taxon>
    </lineage>
</organism>
<reference evidence="1" key="1">
    <citation type="submission" date="2021-06" db="EMBL/GenBank/DDBJ databases">
        <authorList>
            <person name="Kallberg Y."/>
            <person name="Tangrot J."/>
            <person name="Rosling A."/>
        </authorList>
    </citation>
    <scope>NUCLEOTIDE SEQUENCE</scope>
    <source>
        <strain evidence="1">AU212A</strain>
    </source>
</reference>